<sequence>MARIVEKGHEECGCELPFPASGGLRAKFRFFMFTAAWK</sequence>
<evidence type="ECO:0000313" key="1">
    <source>
        <dbReference type="EMBL" id="KYC58982.1"/>
    </source>
</evidence>
<organism evidence="1 2">
    <name type="scientific">Heyndrickxia coagulans</name>
    <name type="common">Weizmannia coagulans</name>
    <dbReference type="NCBI Taxonomy" id="1398"/>
    <lineage>
        <taxon>Bacteria</taxon>
        <taxon>Bacillati</taxon>
        <taxon>Bacillota</taxon>
        <taxon>Bacilli</taxon>
        <taxon>Bacillales</taxon>
        <taxon>Bacillaceae</taxon>
        <taxon>Heyndrickxia</taxon>
    </lineage>
</organism>
<reference evidence="1 2" key="1">
    <citation type="submission" date="2016-01" db="EMBL/GenBank/DDBJ databases">
        <title>Genome Sequences of Twelve Sporeforming Bacillus Species Isolated from Foods.</title>
        <authorList>
            <person name="Berendsen E.M."/>
            <person name="Wells-Bennik M.H."/>
            <person name="Krawcyk A.O."/>
            <person name="De Jong A."/>
            <person name="Holsappel S."/>
            <person name="Eijlander R.T."/>
            <person name="Kuipers O.P."/>
        </authorList>
    </citation>
    <scope>NUCLEOTIDE SEQUENCE [LARGE SCALE GENOMIC DNA]</scope>
    <source>
        <strain evidence="1 2">B4099</strain>
    </source>
</reference>
<dbReference type="Proteomes" id="UP000075304">
    <property type="component" value="Unassembled WGS sequence"/>
</dbReference>
<evidence type="ECO:0000313" key="2">
    <source>
        <dbReference type="Proteomes" id="UP000075304"/>
    </source>
</evidence>
<accession>A0A150JP10</accession>
<name>A0A150JP10_HEYCO</name>
<gene>
    <name evidence="1" type="ORF">B4099_2598</name>
</gene>
<dbReference type="EMBL" id="LQYI01000195">
    <property type="protein sequence ID" value="KYC58982.1"/>
    <property type="molecule type" value="Genomic_DNA"/>
</dbReference>
<protein>
    <submittedName>
        <fullName evidence="1">Uncharacterized protein</fullName>
    </submittedName>
</protein>
<proteinExistence type="predicted"/>
<dbReference type="AlphaFoldDB" id="A0A150JP10"/>
<comment type="caution">
    <text evidence="1">The sequence shown here is derived from an EMBL/GenBank/DDBJ whole genome shotgun (WGS) entry which is preliminary data.</text>
</comment>